<proteinExistence type="predicted"/>
<dbReference type="InterPro" id="IPR036709">
    <property type="entry name" value="Autotransporte_beta_dom_sf"/>
</dbReference>
<gene>
    <name evidence="2" type="ORF">H9862_07440</name>
</gene>
<organism evidence="2 3">
    <name type="scientific">Candidatus Akkermansia intestinigallinarum</name>
    <dbReference type="NCBI Taxonomy" id="2838431"/>
    <lineage>
        <taxon>Bacteria</taxon>
        <taxon>Pseudomonadati</taxon>
        <taxon>Verrucomicrobiota</taxon>
        <taxon>Verrucomicrobiia</taxon>
        <taxon>Verrucomicrobiales</taxon>
        <taxon>Akkermansiaceae</taxon>
        <taxon>Akkermansia</taxon>
    </lineage>
</organism>
<dbReference type="Gene3D" id="2.40.128.130">
    <property type="entry name" value="Autotransporter beta-domain"/>
    <property type="match status" value="1"/>
</dbReference>
<sequence length="474" mass="48832">GSATGNSIIIGRQASLAPTINLLGGEVGGQVVSAQSSGNTLIIDSWQGTVRRAAGFAAIHFVLPSPGSADIGTPMLTVTNAQTGDFTGTTVTAQLPSSIAGGSAYIGETFVLVHDAAGAIAEADVGGLVSLEQGYTTLYDGVIYQDSDSVYIRIDGKRANPLAGALTEARIAAAGLLNQGGDLLAGASLFAADAAARATKGWALFTTAYGGAADLTTDSDITTRGMSGLAGLAHLYSAEKTSILAGAFFEMGFANMSTARSVGARTVSGSGDAHYAGGGLFTRWDVSQGRLRGLYAEAGGRVGEVSTAWAGGNLLNDLNIPASYDISTPYGGGHLGLGYQIPLSERWTLDLSSKYLYLHQSGCRTDINGESIRFDSVHSSRLRCGARIVGKALPTTDVYLSAAWEHEFCGEARAYSRSSGITIPTTSMRGSSALMDLGISLTPRTAPVMIDFAIQGAAGTRQSIGARLQLTVDF</sequence>
<protein>
    <recommendedName>
        <fullName evidence="1">Autotransporter domain-containing protein</fullName>
    </recommendedName>
</protein>
<evidence type="ECO:0000313" key="3">
    <source>
        <dbReference type="Proteomes" id="UP000823964"/>
    </source>
</evidence>
<feature type="non-terminal residue" evidence="2">
    <location>
        <position position="1"/>
    </location>
</feature>
<reference evidence="2" key="2">
    <citation type="submission" date="2021-04" db="EMBL/GenBank/DDBJ databases">
        <authorList>
            <person name="Gilroy R."/>
        </authorList>
    </citation>
    <scope>NUCLEOTIDE SEQUENCE</scope>
    <source>
        <strain evidence="2">14975</strain>
    </source>
</reference>
<comment type="caution">
    <text evidence="2">The sequence shown here is derived from an EMBL/GenBank/DDBJ whole genome shotgun (WGS) entry which is preliminary data.</text>
</comment>
<accession>A0A9D1VC42</accession>
<evidence type="ECO:0000259" key="1">
    <source>
        <dbReference type="PROSITE" id="PS51208"/>
    </source>
</evidence>
<dbReference type="PROSITE" id="PS51208">
    <property type="entry name" value="AUTOTRANSPORTER"/>
    <property type="match status" value="1"/>
</dbReference>
<dbReference type="EMBL" id="DXFQ01000139">
    <property type="protein sequence ID" value="HIX20416.1"/>
    <property type="molecule type" value="Genomic_DNA"/>
</dbReference>
<dbReference type="AlphaFoldDB" id="A0A9D1VC42"/>
<reference evidence="2" key="1">
    <citation type="journal article" date="2021" name="PeerJ">
        <title>Extensive microbial diversity within the chicken gut microbiome revealed by metagenomics and culture.</title>
        <authorList>
            <person name="Gilroy R."/>
            <person name="Ravi A."/>
            <person name="Getino M."/>
            <person name="Pursley I."/>
            <person name="Horton D.L."/>
            <person name="Alikhan N.F."/>
            <person name="Baker D."/>
            <person name="Gharbi K."/>
            <person name="Hall N."/>
            <person name="Watson M."/>
            <person name="Adriaenssens E.M."/>
            <person name="Foster-Nyarko E."/>
            <person name="Jarju S."/>
            <person name="Secka A."/>
            <person name="Antonio M."/>
            <person name="Oren A."/>
            <person name="Chaudhuri R.R."/>
            <person name="La Ragione R."/>
            <person name="Hildebrand F."/>
            <person name="Pallen M.J."/>
        </authorList>
    </citation>
    <scope>NUCLEOTIDE SEQUENCE</scope>
    <source>
        <strain evidence="2">14975</strain>
    </source>
</reference>
<dbReference type="Proteomes" id="UP000823964">
    <property type="component" value="Unassembled WGS sequence"/>
</dbReference>
<dbReference type="SUPFAM" id="SSF103515">
    <property type="entry name" value="Autotransporter"/>
    <property type="match status" value="1"/>
</dbReference>
<feature type="domain" description="Autotransporter" evidence="1">
    <location>
        <begin position="197"/>
        <end position="474"/>
    </location>
</feature>
<name>A0A9D1VC42_9BACT</name>
<dbReference type="InterPro" id="IPR005546">
    <property type="entry name" value="Autotransporte_beta"/>
</dbReference>
<evidence type="ECO:0000313" key="2">
    <source>
        <dbReference type="EMBL" id="HIX20416.1"/>
    </source>
</evidence>